<reference evidence="3 4" key="1">
    <citation type="submission" date="2019-03" db="EMBL/GenBank/DDBJ databases">
        <title>Rhodosporidium diobovatum UCD-FST 08-225 genome sequencing, assembly, and annotation.</title>
        <authorList>
            <person name="Fakankun I.U."/>
            <person name="Fristensky B."/>
            <person name="Levin D.B."/>
        </authorList>
    </citation>
    <scope>NUCLEOTIDE SEQUENCE [LARGE SCALE GENOMIC DNA]</scope>
    <source>
        <strain evidence="3 4">UCD-FST 08-225</strain>
    </source>
</reference>
<accession>A0A5C5FUP8</accession>
<dbReference type="OrthoDB" id="1708389at2759"/>
<protein>
    <submittedName>
        <fullName evidence="3">Uncharacterized protein</fullName>
    </submittedName>
</protein>
<feature type="region of interest" description="Disordered" evidence="1">
    <location>
        <begin position="1"/>
        <end position="221"/>
    </location>
</feature>
<proteinExistence type="predicted"/>
<feature type="region of interest" description="Disordered" evidence="1">
    <location>
        <begin position="483"/>
        <end position="555"/>
    </location>
</feature>
<feature type="transmembrane region" description="Helical" evidence="2">
    <location>
        <begin position="603"/>
        <end position="632"/>
    </location>
</feature>
<feature type="compositionally biased region" description="Polar residues" evidence="1">
    <location>
        <begin position="58"/>
        <end position="68"/>
    </location>
</feature>
<dbReference type="Pfam" id="PF11696">
    <property type="entry name" value="DUF3292"/>
    <property type="match status" value="1"/>
</dbReference>
<feature type="transmembrane region" description="Helical" evidence="2">
    <location>
        <begin position="383"/>
        <end position="408"/>
    </location>
</feature>
<dbReference type="PANTHER" id="PTHR38694:SF1">
    <property type="entry name" value="PEROXIN DOMAIN-CONTAINING PROTEIN"/>
    <property type="match status" value="1"/>
</dbReference>
<comment type="caution">
    <text evidence="3">The sequence shown here is derived from an EMBL/GenBank/DDBJ whole genome shotgun (WGS) entry which is preliminary data.</text>
</comment>
<evidence type="ECO:0000313" key="4">
    <source>
        <dbReference type="Proteomes" id="UP000311382"/>
    </source>
</evidence>
<dbReference type="InterPro" id="IPR021709">
    <property type="entry name" value="DUF3292"/>
</dbReference>
<sequence length="948" mass="101263">MSSDPARGDRPLAPPIDYSQLSTSAPARAPADADVATHPPTSIDHSPAGKTAAVELVSGQSASSTSTGPHPPAAQAPELVDSPAPAEAHPESQPAAASASQPPPMDTAHVQKNDEAAVVDTAKVTTGVSPADQAPAPAAEPAPPAAETVSSADAAPRPAVEAAPVQVPEQAAAGEQPVGQVPPQPESQVVRPPTAQTAAPAQQDPTVPAQVDTVPPTTSKPIVPAAESHLAEHPATSTDTDHVIPLGSDVHPVHQAAALNEAPDHLVNAQVEKHKADKRELYGEEPQGTIVPGLEDDKLWAMLRRFDVQISHTLTPPTKLPPGEPDLRPSTLPAVPFNPDTLKSNMMRCYATLGVWGIYSARELMRLMSWAPEDRRRTAAWCVAYFICAAVRMVLPAVFLLLAALVAYPRSRKILFPPVPPPPGKPPSATDPTNQKGDESLIAGVGHPVEHRSRAEQIEEQAWEFTNLVQRFGARVVVGGAAGGKQGNAEVGRKRHVDEGGSDDDDDSLDDEEKELHEVAQSEGLGAAADKEAREGNLSDKKRARQKAKEAKVQRDAKIGKAAKGAQDALGNIADLAEVFANAVSPYKPYPPYHAREKLATQVLIPIAVVFAVVPAKVWTMAASFGFGFAFFGQPLIKRGFALLEEKVPDWRDRIDLRNTLFSKVPTHAQVVLHVVRVAERAYTPFPLPPRPPTADHMREAVQSGGFDGDEMGADGYSAENSNQHSVEAGGLANQVDSDDDESHEGSTTGAKDKVASTGKNKIVGAFKKVAKKAAVFRGDVHVEGETTKQKVGNKIDRLMHHSRAKDEMTPFSFPAKFNGTSGHLIVKHSPTTAKSTLSFTPLKASFQHPTFEKDIEDLVELKKRGVWIGRSVLGWAASINLEGMGLDLRFKPLEQRMAEKAHGGLGEGEKPAEEVTEGETLGFSHVGRRDELFRRLLGISNARWEVL</sequence>
<feature type="compositionally biased region" description="Basic and acidic residues" evidence="1">
    <location>
        <begin position="1"/>
        <end position="10"/>
    </location>
</feature>
<dbReference type="PANTHER" id="PTHR38694">
    <property type="entry name" value="CONSERVED EXPRESSED PROTEIN"/>
    <property type="match status" value="1"/>
</dbReference>
<feature type="compositionally biased region" description="Pro residues" evidence="1">
    <location>
        <begin position="417"/>
        <end position="426"/>
    </location>
</feature>
<feature type="compositionally biased region" description="Basic and acidic residues" evidence="1">
    <location>
        <begin position="529"/>
        <end position="555"/>
    </location>
</feature>
<keyword evidence="2" id="KW-0812">Transmembrane</keyword>
<evidence type="ECO:0000256" key="2">
    <source>
        <dbReference type="SAM" id="Phobius"/>
    </source>
</evidence>
<feature type="region of interest" description="Disordered" evidence="1">
    <location>
        <begin position="687"/>
        <end position="755"/>
    </location>
</feature>
<evidence type="ECO:0000256" key="1">
    <source>
        <dbReference type="SAM" id="MobiDB-lite"/>
    </source>
</evidence>
<dbReference type="EMBL" id="SOZI01000080">
    <property type="protein sequence ID" value="TNY19932.1"/>
    <property type="molecule type" value="Genomic_DNA"/>
</dbReference>
<feature type="compositionally biased region" description="Acidic residues" evidence="1">
    <location>
        <begin position="500"/>
        <end position="513"/>
    </location>
</feature>
<name>A0A5C5FUP8_9BASI</name>
<keyword evidence="4" id="KW-1185">Reference proteome</keyword>
<dbReference type="STRING" id="5288.A0A5C5FUP8"/>
<dbReference type="Proteomes" id="UP000311382">
    <property type="component" value="Unassembled WGS sequence"/>
</dbReference>
<feature type="compositionally biased region" description="Low complexity" evidence="1">
    <location>
        <begin position="82"/>
        <end position="100"/>
    </location>
</feature>
<organism evidence="3 4">
    <name type="scientific">Rhodotorula diobovata</name>
    <dbReference type="NCBI Taxonomy" id="5288"/>
    <lineage>
        <taxon>Eukaryota</taxon>
        <taxon>Fungi</taxon>
        <taxon>Dikarya</taxon>
        <taxon>Basidiomycota</taxon>
        <taxon>Pucciniomycotina</taxon>
        <taxon>Microbotryomycetes</taxon>
        <taxon>Sporidiobolales</taxon>
        <taxon>Sporidiobolaceae</taxon>
        <taxon>Rhodotorula</taxon>
    </lineage>
</organism>
<keyword evidence="2" id="KW-1133">Transmembrane helix</keyword>
<gene>
    <name evidence="3" type="ORF">DMC30DRAFT_378191</name>
</gene>
<keyword evidence="2" id="KW-0472">Membrane</keyword>
<feature type="compositionally biased region" description="Low complexity" evidence="1">
    <location>
        <begin position="25"/>
        <end position="36"/>
    </location>
</feature>
<feature type="compositionally biased region" description="Low complexity" evidence="1">
    <location>
        <begin position="152"/>
        <end position="179"/>
    </location>
</feature>
<feature type="region of interest" description="Disordered" evidence="1">
    <location>
        <begin position="416"/>
        <end position="441"/>
    </location>
</feature>
<dbReference type="AlphaFoldDB" id="A0A5C5FUP8"/>
<evidence type="ECO:0000313" key="3">
    <source>
        <dbReference type="EMBL" id="TNY19932.1"/>
    </source>
</evidence>
<feature type="compositionally biased region" description="Low complexity" evidence="1">
    <location>
        <begin position="186"/>
        <end position="211"/>
    </location>
</feature>